<dbReference type="Proteomes" id="UP001600888">
    <property type="component" value="Unassembled WGS sequence"/>
</dbReference>
<feature type="domain" description="Zn(2)-C6 fungal-type" evidence="3">
    <location>
        <begin position="53"/>
        <end position="83"/>
    </location>
</feature>
<keyword evidence="5" id="KW-1185">Reference proteome</keyword>
<accession>A0ABR4ECR9</accession>
<reference evidence="4 5" key="1">
    <citation type="submission" date="2024-03" db="EMBL/GenBank/DDBJ databases">
        <title>A high-quality draft genome sequence of Diaporthe vaccinii, a causative agent of upright dieback and viscid rot disease in cranberry plants.</title>
        <authorList>
            <person name="Sarrasin M."/>
            <person name="Lang B.F."/>
            <person name="Burger G."/>
        </authorList>
    </citation>
    <scope>NUCLEOTIDE SEQUENCE [LARGE SCALE GENOMIC DNA]</scope>
    <source>
        <strain evidence="4 5">IS7</strain>
    </source>
</reference>
<feature type="compositionally biased region" description="Low complexity" evidence="2">
    <location>
        <begin position="207"/>
        <end position="224"/>
    </location>
</feature>
<protein>
    <recommendedName>
        <fullName evidence="3">Zn(2)-C6 fungal-type domain-containing protein</fullName>
    </recommendedName>
</protein>
<evidence type="ECO:0000259" key="3">
    <source>
        <dbReference type="PROSITE" id="PS50048"/>
    </source>
</evidence>
<feature type="region of interest" description="Disordered" evidence="2">
    <location>
        <begin position="99"/>
        <end position="118"/>
    </location>
</feature>
<organism evidence="4 5">
    <name type="scientific">Diaporthe vaccinii</name>
    <dbReference type="NCBI Taxonomy" id="105482"/>
    <lineage>
        <taxon>Eukaryota</taxon>
        <taxon>Fungi</taxon>
        <taxon>Dikarya</taxon>
        <taxon>Ascomycota</taxon>
        <taxon>Pezizomycotina</taxon>
        <taxon>Sordariomycetes</taxon>
        <taxon>Sordariomycetidae</taxon>
        <taxon>Diaporthales</taxon>
        <taxon>Diaporthaceae</taxon>
        <taxon>Diaporthe</taxon>
        <taxon>Diaporthe eres species complex</taxon>
    </lineage>
</organism>
<dbReference type="Gene3D" id="4.10.240.10">
    <property type="entry name" value="Zn(2)-C6 fungal-type DNA-binding domain"/>
    <property type="match status" value="1"/>
</dbReference>
<dbReference type="InterPro" id="IPR036864">
    <property type="entry name" value="Zn2-C6_fun-type_DNA-bd_sf"/>
</dbReference>
<feature type="region of interest" description="Disordered" evidence="2">
    <location>
        <begin position="1"/>
        <end position="32"/>
    </location>
</feature>
<dbReference type="PANTHER" id="PTHR47256">
    <property type="entry name" value="ZN(II)2CYS6 TRANSCRIPTION FACTOR (EUROFUNG)-RELATED"/>
    <property type="match status" value="1"/>
</dbReference>
<dbReference type="SMART" id="SM00066">
    <property type="entry name" value="GAL4"/>
    <property type="match status" value="1"/>
</dbReference>
<evidence type="ECO:0000313" key="4">
    <source>
        <dbReference type="EMBL" id="KAL2280216.1"/>
    </source>
</evidence>
<dbReference type="CDD" id="cd00067">
    <property type="entry name" value="GAL4"/>
    <property type="match status" value="1"/>
</dbReference>
<dbReference type="SUPFAM" id="SSF57701">
    <property type="entry name" value="Zn2/Cys6 DNA-binding domain"/>
    <property type="match status" value="1"/>
</dbReference>
<name>A0ABR4ECR9_9PEZI</name>
<evidence type="ECO:0000256" key="1">
    <source>
        <dbReference type="ARBA" id="ARBA00023242"/>
    </source>
</evidence>
<dbReference type="CDD" id="cd12148">
    <property type="entry name" value="fungal_TF_MHR"/>
    <property type="match status" value="1"/>
</dbReference>
<dbReference type="Pfam" id="PF00172">
    <property type="entry name" value="Zn_clus"/>
    <property type="match status" value="1"/>
</dbReference>
<dbReference type="InterPro" id="IPR053187">
    <property type="entry name" value="Notoamide_regulator"/>
</dbReference>
<proteinExistence type="predicted"/>
<comment type="caution">
    <text evidence="4">The sequence shown here is derived from an EMBL/GenBank/DDBJ whole genome shotgun (WGS) entry which is preliminary data.</text>
</comment>
<feature type="compositionally biased region" description="Basic and acidic residues" evidence="2">
    <location>
        <begin position="99"/>
        <end position="108"/>
    </location>
</feature>
<dbReference type="PROSITE" id="PS50048">
    <property type="entry name" value="ZN2_CY6_FUNGAL_2"/>
    <property type="match status" value="1"/>
</dbReference>
<dbReference type="InterPro" id="IPR001138">
    <property type="entry name" value="Zn2Cys6_DnaBD"/>
</dbReference>
<feature type="region of interest" description="Disordered" evidence="2">
    <location>
        <begin position="197"/>
        <end position="239"/>
    </location>
</feature>
<evidence type="ECO:0000313" key="5">
    <source>
        <dbReference type="Proteomes" id="UP001600888"/>
    </source>
</evidence>
<dbReference type="EMBL" id="JBAWTH010000068">
    <property type="protein sequence ID" value="KAL2280216.1"/>
    <property type="molecule type" value="Genomic_DNA"/>
</dbReference>
<evidence type="ECO:0000256" key="2">
    <source>
        <dbReference type="SAM" id="MobiDB-lite"/>
    </source>
</evidence>
<feature type="region of interest" description="Disordered" evidence="2">
    <location>
        <begin position="722"/>
        <end position="774"/>
    </location>
</feature>
<gene>
    <name evidence="4" type="ORF">FJTKL_12679</name>
</gene>
<sequence length="861" mass="93772">MSSPRLLSGKKKYTRILPAPVQGERSRTEDEGNALRLEGTLLPKRQKRAGRFACDACRSKKSACDGQKPLCSPCNRRGTACVYSPRTEMTIEERAELEQLRQQHEAPRRASGGGDEDLLHRLKSLPEDEAVALLLQVRSGGRVNENLVTARNIPPPQRTSVEFELMHRHPILYPVVTAIKSPEIQVSDLRTLPYREHGSDTAKLVGSSKLSSRRPSSSRPSSTPQGFQQPPSPEPSAAWEHPELCDERLRHVKILNWTQVPISNELAARLIAFYLVVDHPVLGLFDADLFLGDLVAHKTEFCCPLLLTAVLSFACQGYSSIDADTAALSYAFFNEAQRLHVEESTGNPQYQFAIPNIAATQLLSLAATCHGRNELALKYMVEGIELAHENGLLAVGKKFSARNWLDDHVDYVKAASHTAWGTFCRATLLGMNYQNCYIDIASWLPIPGTAIVRYDGESEPFELPTYMGHSFTELCKLTPLINEMLHEYYDSGDGVAPSNRATFAFAQGLYGRMLGWADALPVAMARGDDMPHHAAIVHIYFHTAVLDLFRPFPYQRPETPFRLTSFFPADNPTPSGVCNASVNQLKHLILVFRSRYPCANSTMLWQNALLYVANACLPLQRGTPRAAGAGGDGDSDGSVADHMDGVVTTAAEDDELPEDDTDESEEEAHRRKWFTACIDALMALAPQFGIVTGIMQGILSMAILKGSVAAVEGRSVMDRLKADTEVSRRHRREHFARYDSGPGGSTAPEASAACGGDDIEDECSDEGEGGGVGCSSGTRGLAEGAEVVGRVIYGSSGGRKGDGPGLTATGLVSLPGSQRGGNRFMIDLNEASVNPSAASLDVLGRAFDELAMFDEFTTGEE</sequence>
<feature type="compositionally biased region" description="Acidic residues" evidence="2">
    <location>
        <begin position="757"/>
        <end position="768"/>
    </location>
</feature>
<dbReference type="PROSITE" id="PS00463">
    <property type="entry name" value="ZN2_CY6_FUNGAL_1"/>
    <property type="match status" value="1"/>
</dbReference>
<keyword evidence="1" id="KW-0539">Nucleus</keyword>
<dbReference type="PANTHER" id="PTHR47256:SF1">
    <property type="entry name" value="ZN(II)2CYS6 TRANSCRIPTION FACTOR (EUROFUNG)"/>
    <property type="match status" value="1"/>
</dbReference>